<accession>A0A3N2Q005</accession>
<keyword evidence="3" id="KW-1185">Reference proteome</keyword>
<feature type="compositionally biased region" description="Low complexity" evidence="1">
    <location>
        <begin position="204"/>
        <end position="228"/>
    </location>
</feature>
<evidence type="ECO:0000256" key="1">
    <source>
        <dbReference type="SAM" id="MobiDB-lite"/>
    </source>
</evidence>
<feature type="region of interest" description="Disordered" evidence="1">
    <location>
        <begin position="204"/>
        <end position="254"/>
    </location>
</feature>
<proteinExistence type="predicted"/>
<evidence type="ECO:0008006" key="4">
    <source>
        <dbReference type="Google" id="ProtNLM"/>
    </source>
</evidence>
<dbReference type="CDD" id="cd18186">
    <property type="entry name" value="BTB_POZ_ZBTB_KLHL-like"/>
    <property type="match status" value="1"/>
</dbReference>
<dbReference type="GeneID" id="39580111"/>
<sequence>MATPLDNRPRPSLKPLWTPYYDLRGGSPRSPLRSARAFAFSPSPRSPKTLPTPVYPPASHDGTMRQHERSMADRLDHMVRQARKGADISPPGSASVSRPMSPMSGPLSGSGRLQQARPLPTPASPVDTFPRRQTLVAETRSMLLVGVSALDDLDRRQSVPTFRPPGQSRKARQTMHLEQLRAWGHVYLGDATTADVFVTAVAVRRPSESGSSSSSSSSLSSTSPSEPTGNDETKLKRSLSLHPGPTTIRARVRPRDLDKKPFLIQREFDLEELRATVPDPLPRPNHHPAPKTPLGRRSSVAELPGPAAMSQQHALRPLRARRRSSSAKYGLLPSGHGLRSGSNRDARASARGSSAVPIHLEYARAHLPVLAALIVSGHIREGDVIDLPMSHPEAWSQTVAYVYTGQGELTDAIKENILYLAGKA</sequence>
<evidence type="ECO:0000313" key="3">
    <source>
        <dbReference type="Proteomes" id="UP000272025"/>
    </source>
</evidence>
<feature type="region of interest" description="Disordered" evidence="1">
    <location>
        <begin position="24"/>
        <end position="70"/>
    </location>
</feature>
<dbReference type="RefSeq" id="XP_028467824.1">
    <property type="nucleotide sequence ID" value="XM_028611633.1"/>
</dbReference>
<feature type="region of interest" description="Disordered" evidence="1">
    <location>
        <begin position="82"/>
        <end position="128"/>
    </location>
</feature>
<reference evidence="2 3" key="1">
    <citation type="journal article" date="2018" name="Mol. Ecol.">
        <title>The obligate alkalophilic soda-lake fungus Sodiomyces alkalinus has shifted to a protein diet.</title>
        <authorList>
            <person name="Grum-Grzhimaylo A.A."/>
            <person name="Falkoski D.L."/>
            <person name="van den Heuvel J."/>
            <person name="Valero-Jimenez C.A."/>
            <person name="Min B."/>
            <person name="Choi I.G."/>
            <person name="Lipzen A."/>
            <person name="Daum C.G."/>
            <person name="Aanen D.K."/>
            <person name="Tsang A."/>
            <person name="Henrissat B."/>
            <person name="Bilanenko E.N."/>
            <person name="de Vries R.P."/>
            <person name="van Kan J.A.L."/>
            <person name="Grigoriev I.V."/>
            <person name="Debets A.J.M."/>
        </authorList>
    </citation>
    <scope>NUCLEOTIDE SEQUENCE [LARGE SCALE GENOMIC DNA]</scope>
    <source>
        <strain evidence="2 3">F11</strain>
    </source>
</reference>
<feature type="compositionally biased region" description="Basic residues" evidence="1">
    <location>
        <begin position="316"/>
        <end position="325"/>
    </location>
</feature>
<name>A0A3N2Q005_SODAK</name>
<evidence type="ECO:0000313" key="2">
    <source>
        <dbReference type="EMBL" id="ROT40018.1"/>
    </source>
</evidence>
<feature type="region of interest" description="Disordered" evidence="1">
    <location>
        <begin position="275"/>
        <end position="350"/>
    </location>
</feature>
<dbReference type="AlphaFoldDB" id="A0A3N2Q005"/>
<organism evidence="2 3">
    <name type="scientific">Sodiomyces alkalinus (strain CBS 110278 / VKM F-3762 / F11)</name>
    <name type="common">Alkaliphilic filamentous fungus</name>
    <dbReference type="NCBI Taxonomy" id="1314773"/>
    <lineage>
        <taxon>Eukaryota</taxon>
        <taxon>Fungi</taxon>
        <taxon>Dikarya</taxon>
        <taxon>Ascomycota</taxon>
        <taxon>Pezizomycotina</taxon>
        <taxon>Sordariomycetes</taxon>
        <taxon>Hypocreomycetidae</taxon>
        <taxon>Glomerellales</taxon>
        <taxon>Plectosphaerellaceae</taxon>
        <taxon>Sodiomyces</taxon>
    </lineage>
</organism>
<gene>
    <name evidence="2" type="ORF">SODALDRAFT_332168</name>
</gene>
<protein>
    <recommendedName>
        <fullName evidence="4">BTB domain-containing protein</fullName>
    </recommendedName>
</protein>
<dbReference type="EMBL" id="ML119053">
    <property type="protein sequence ID" value="ROT40018.1"/>
    <property type="molecule type" value="Genomic_DNA"/>
</dbReference>
<dbReference type="Proteomes" id="UP000272025">
    <property type="component" value="Unassembled WGS sequence"/>
</dbReference>
<dbReference type="OrthoDB" id="3492129at2759"/>
<feature type="compositionally biased region" description="Low complexity" evidence="1">
    <location>
        <begin position="97"/>
        <end position="113"/>
    </location>
</feature>